<dbReference type="PANTHER" id="PTHR36575:SF2">
    <property type="entry name" value="CHITIN-BINDING TYPE-4 DOMAIN-CONTAINING PROTEIN-RELATED"/>
    <property type="match status" value="1"/>
</dbReference>
<proteinExistence type="inferred from homology"/>
<dbReference type="InterPro" id="IPR004302">
    <property type="entry name" value="Cellulose/chitin-bd_N"/>
</dbReference>
<feature type="chain" id="PRO_5002221501" description="Chitin-binding type-4 domain-containing protein" evidence="7">
    <location>
        <begin position="20"/>
        <end position="190"/>
    </location>
</feature>
<dbReference type="Gene3D" id="2.70.50.70">
    <property type="match status" value="1"/>
</dbReference>
<dbReference type="OrthoDB" id="120613at2759"/>
<dbReference type="GO" id="GO:0046872">
    <property type="term" value="F:metal ion binding"/>
    <property type="evidence" value="ECO:0007669"/>
    <property type="project" value="UniProtKB-KW"/>
</dbReference>
<evidence type="ECO:0000256" key="4">
    <source>
        <dbReference type="ARBA" id="ARBA00023157"/>
    </source>
</evidence>
<sequence length="190" mass="20557">MFKLASLVFALAATGSTYAHGVVSSPPRRQPGSAFQSACGLQMYQVASSDQYGNQQNLEGVNINTHVLLQPACTLYLCRGMQFGDNTANVQHYTAGQTVDFKIDIKAPHTGVANVSVVDTTTNSVIGDTLYYIPNAYSTTSPITTNETSFSITMPDVGGKCSTAGNCVLQWWWDARPIDQTYMSCVDFTQ</sequence>
<evidence type="ECO:0000259" key="8">
    <source>
        <dbReference type="Pfam" id="PF03067"/>
    </source>
</evidence>
<evidence type="ECO:0000256" key="3">
    <source>
        <dbReference type="ARBA" id="ARBA00023008"/>
    </source>
</evidence>
<feature type="signal peptide" evidence="7">
    <location>
        <begin position="1"/>
        <end position="19"/>
    </location>
</feature>
<dbReference type="HOGENOM" id="CLU_053021_2_0_1"/>
<dbReference type="EMBL" id="KN839857">
    <property type="protein sequence ID" value="KIJ62119.1"/>
    <property type="molecule type" value="Genomic_DNA"/>
</dbReference>
<evidence type="ECO:0000256" key="5">
    <source>
        <dbReference type="ARBA" id="ARBA00023180"/>
    </source>
</evidence>
<keyword evidence="3" id="KW-0186">Copper</keyword>
<accession>A0A0C9V8U6</accession>
<gene>
    <name evidence="9" type="ORF">HYDPIDRAFT_176665</name>
</gene>
<keyword evidence="2" id="KW-0479">Metal-binding</keyword>
<keyword evidence="4" id="KW-1015">Disulfide bond</keyword>
<organism evidence="9 10">
    <name type="scientific">Hydnomerulius pinastri MD-312</name>
    <dbReference type="NCBI Taxonomy" id="994086"/>
    <lineage>
        <taxon>Eukaryota</taxon>
        <taxon>Fungi</taxon>
        <taxon>Dikarya</taxon>
        <taxon>Basidiomycota</taxon>
        <taxon>Agaricomycotina</taxon>
        <taxon>Agaricomycetes</taxon>
        <taxon>Agaricomycetidae</taxon>
        <taxon>Boletales</taxon>
        <taxon>Boletales incertae sedis</taxon>
        <taxon>Leucogyrophana</taxon>
    </lineage>
</organism>
<evidence type="ECO:0000256" key="7">
    <source>
        <dbReference type="SAM" id="SignalP"/>
    </source>
</evidence>
<reference evidence="9 10" key="1">
    <citation type="submission" date="2014-04" db="EMBL/GenBank/DDBJ databases">
        <title>Evolutionary Origins and Diversification of the Mycorrhizal Mutualists.</title>
        <authorList>
            <consortium name="DOE Joint Genome Institute"/>
            <consortium name="Mycorrhizal Genomics Consortium"/>
            <person name="Kohler A."/>
            <person name="Kuo A."/>
            <person name="Nagy L.G."/>
            <person name="Floudas D."/>
            <person name="Copeland A."/>
            <person name="Barry K.W."/>
            <person name="Cichocki N."/>
            <person name="Veneault-Fourrey C."/>
            <person name="LaButti K."/>
            <person name="Lindquist E.A."/>
            <person name="Lipzen A."/>
            <person name="Lundell T."/>
            <person name="Morin E."/>
            <person name="Murat C."/>
            <person name="Riley R."/>
            <person name="Ohm R."/>
            <person name="Sun H."/>
            <person name="Tunlid A."/>
            <person name="Henrissat B."/>
            <person name="Grigoriev I.V."/>
            <person name="Hibbett D.S."/>
            <person name="Martin F."/>
        </authorList>
    </citation>
    <scope>NUCLEOTIDE SEQUENCE [LARGE SCALE GENOMIC DNA]</scope>
    <source>
        <strain evidence="9 10">MD-312</strain>
    </source>
</reference>
<protein>
    <recommendedName>
        <fullName evidence="8">Chitin-binding type-4 domain-containing protein</fullName>
    </recommendedName>
</protein>
<evidence type="ECO:0000313" key="10">
    <source>
        <dbReference type="Proteomes" id="UP000053820"/>
    </source>
</evidence>
<evidence type="ECO:0000256" key="6">
    <source>
        <dbReference type="ARBA" id="ARBA00034311"/>
    </source>
</evidence>
<feature type="domain" description="Chitin-binding type-4" evidence="8">
    <location>
        <begin position="20"/>
        <end position="188"/>
    </location>
</feature>
<comment type="similarity">
    <text evidence="6">Belongs to the polysaccharide monooxygenase AA13 family.</text>
</comment>
<name>A0A0C9V8U6_9AGAM</name>
<dbReference type="AlphaFoldDB" id="A0A0C9V8U6"/>
<keyword evidence="7" id="KW-0732">Signal</keyword>
<keyword evidence="10" id="KW-1185">Reference proteome</keyword>
<comment type="cofactor">
    <cofactor evidence="1">
        <name>Cu(2+)</name>
        <dbReference type="ChEBI" id="CHEBI:29036"/>
    </cofactor>
</comment>
<dbReference type="InterPro" id="IPR052282">
    <property type="entry name" value="Starch-active_LPMO"/>
</dbReference>
<keyword evidence="5" id="KW-0325">Glycoprotein</keyword>
<dbReference type="Proteomes" id="UP000053820">
    <property type="component" value="Unassembled WGS sequence"/>
</dbReference>
<evidence type="ECO:0000313" key="9">
    <source>
        <dbReference type="EMBL" id="KIJ62119.1"/>
    </source>
</evidence>
<evidence type="ECO:0000256" key="2">
    <source>
        <dbReference type="ARBA" id="ARBA00022723"/>
    </source>
</evidence>
<dbReference type="PANTHER" id="PTHR36575">
    <property type="entry name" value="BINDING PROTEIN, PUTATIVE (AFU_ORTHOLOGUE AFUA_1G14430)-RELATED"/>
    <property type="match status" value="1"/>
</dbReference>
<evidence type="ECO:0000256" key="1">
    <source>
        <dbReference type="ARBA" id="ARBA00001973"/>
    </source>
</evidence>
<dbReference type="Pfam" id="PF03067">
    <property type="entry name" value="LPMO_10"/>
    <property type="match status" value="1"/>
</dbReference>